<comment type="caution">
    <text evidence="14">Lacks conserved residue(s) required for the propagation of feature annotation.</text>
</comment>
<feature type="disulfide bond" description="Redox-active" evidence="14">
    <location>
        <begin position="38"/>
        <end position="41"/>
    </location>
</feature>
<dbReference type="PANTHER" id="PTHR36570">
    <property type="entry name" value="DISULFIDE BOND FORMATION PROTEIN B"/>
    <property type="match status" value="1"/>
</dbReference>
<dbReference type="HAMAP" id="MF_00286">
    <property type="entry name" value="DsbB"/>
    <property type="match status" value="1"/>
</dbReference>
<feature type="topological domain" description="Cytoplasmic" evidence="14">
    <location>
        <begin position="164"/>
        <end position="166"/>
    </location>
</feature>
<dbReference type="GO" id="GO:0009055">
    <property type="term" value="F:electron transfer activity"/>
    <property type="evidence" value="ECO:0007669"/>
    <property type="project" value="UniProtKB-UniRule"/>
</dbReference>
<dbReference type="OrthoDB" id="3711263at2"/>
<dbReference type="InterPro" id="IPR050183">
    <property type="entry name" value="DsbB"/>
</dbReference>
<dbReference type="Pfam" id="PF02600">
    <property type="entry name" value="DsbB"/>
    <property type="match status" value="1"/>
</dbReference>
<evidence type="ECO:0000256" key="14">
    <source>
        <dbReference type="HAMAP-Rule" id="MF_00286"/>
    </source>
</evidence>
<keyword evidence="11 14" id="KW-1015">Disulfide bond</keyword>
<evidence type="ECO:0000313" key="17">
    <source>
        <dbReference type="Proteomes" id="UP000308891"/>
    </source>
</evidence>
<evidence type="ECO:0000256" key="9">
    <source>
        <dbReference type="ARBA" id="ARBA00023002"/>
    </source>
</evidence>
<organism evidence="16 17">
    <name type="scientific">Crenobacter intestini</name>
    <dbReference type="NCBI Taxonomy" id="2563443"/>
    <lineage>
        <taxon>Bacteria</taxon>
        <taxon>Pseudomonadati</taxon>
        <taxon>Pseudomonadota</taxon>
        <taxon>Betaproteobacteria</taxon>
        <taxon>Neisseriales</taxon>
        <taxon>Neisseriaceae</taxon>
        <taxon>Crenobacter</taxon>
    </lineage>
</organism>
<dbReference type="InterPro" id="IPR022920">
    <property type="entry name" value="Disulphide_bond_form_DsbB"/>
</dbReference>
<dbReference type="GO" id="GO:0015035">
    <property type="term" value="F:protein-disulfide reductase activity"/>
    <property type="evidence" value="ECO:0007669"/>
    <property type="project" value="UniProtKB-UniRule"/>
</dbReference>
<protein>
    <recommendedName>
        <fullName evidence="14">Disulfide bond formation protein B</fullName>
    </recommendedName>
    <alternativeName>
        <fullName evidence="14">Disulfide oxidoreductase</fullName>
    </alternativeName>
</protein>
<sequence>MFKFLPGPRAGFALLFLACVGAIAFALFAQYYLLLEPCPMCILQRVAVIFTGLFALAACLHNPGACGYRAWGVLSALSSAAGFGVAARQVWMQQLPWDQVPACGPGLEYMMETMPLWNVLSKVLAGSGECANVDWTLLGFTLPQLSAAFFAGVIMWVLLLVWPRAR</sequence>
<evidence type="ECO:0000256" key="7">
    <source>
        <dbReference type="ARBA" id="ARBA00022982"/>
    </source>
</evidence>
<keyword evidence="8 14" id="KW-1133">Transmembrane helix</keyword>
<feature type="topological domain" description="Periplasmic" evidence="14">
    <location>
        <begin position="29"/>
        <end position="46"/>
    </location>
</feature>
<keyword evidence="10 14" id="KW-0472">Membrane</keyword>
<keyword evidence="9 14" id="KW-0560">Oxidoreductase</keyword>
<evidence type="ECO:0000256" key="12">
    <source>
        <dbReference type="ARBA" id="ARBA00023186"/>
    </source>
</evidence>
<accession>A0A4T0UVR1</accession>
<dbReference type="SUPFAM" id="SSF158442">
    <property type="entry name" value="DsbB-like"/>
    <property type="match status" value="1"/>
</dbReference>
<keyword evidence="13 14" id="KW-0676">Redox-active center</keyword>
<feature type="topological domain" description="Cytoplasmic" evidence="14">
    <location>
        <begin position="64"/>
        <end position="69"/>
    </location>
</feature>
<name>A0A4T0UVR1_9NEIS</name>
<dbReference type="EMBL" id="STGJ01000008">
    <property type="protein sequence ID" value="TIC83134.1"/>
    <property type="molecule type" value="Genomic_DNA"/>
</dbReference>
<evidence type="ECO:0000256" key="4">
    <source>
        <dbReference type="ARBA" id="ARBA00022475"/>
    </source>
</evidence>
<comment type="caution">
    <text evidence="16">The sequence shown here is derived from an EMBL/GenBank/DDBJ whole genome shotgun (WGS) entry which is preliminary data.</text>
</comment>
<evidence type="ECO:0000256" key="11">
    <source>
        <dbReference type="ARBA" id="ARBA00023157"/>
    </source>
</evidence>
<dbReference type="Proteomes" id="UP000308891">
    <property type="component" value="Unassembled WGS sequence"/>
</dbReference>
<evidence type="ECO:0000256" key="3">
    <source>
        <dbReference type="ARBA" id="ARBA00022448"/>
    </source>
</evidence>
<dbReference type="AlphaFoldDB" id="A0A4T0UVR1"/>
<dbReference type="GO" id="GO:0005886">
    <property type="term" value="C:plasma membrane"/>
    <property type="evidence" value="ECO:0007669"/>
    <property type="project" value="UniProtKB-SubCell"/>
</dbReference>
<evidence type="ECO:0000256" key="8">
    <source>
        <dbReference type="ARBA" id="ARBA00022989"/>
    </source>
</evidence>
<comment type="similarity">
    <text evidence="2 14">Belongs to the DsbB family.</text>
</comment>
<dbReference type="Gene3D" id="1.20.1550.10">
    <property type="entry name" value="DsbB-like"/>
    <property type="match status" value="1"/>
</dbReference>
<keyword evidence="5" id="KW-0997">Cell inner membrane</keyword>
<evidence type="ECO:0000256" key="15">
    <source>
        <dbReference type="SAM" id="Phobius"/>
    </source>
</evidence>
<keyword evidence="12 14" id="KW-0143">Chaperone</keyword>
<keyword evidence="7 14" id="KW-0249">Electron transport</keyword>
<evidence type="ECO:0000256" key="13">
    <source>
        <dbReference type="ARBA" id="ARBA00023284"/>
    </source>
</evidence>
<dbReference type="PANTHER" id="PTHR36570:SF3">
    <property type="entry name" value="DISULFIDE BOND FORMATION PROTEIN B"/>
    <property type="match status" value="1"/>
</dbReference>
<comment type="function">
    <text evidence="14">Required for disulfide bond formation in some periplasmic proteins. Acts by oxidizing the DsbA protein.</text>
</comment>
<evidence type="ECO:0000256" key="2">
    <source>
        <dbReference type="ARBA" id="ARBA00008823"/>
    </source>
</evidence>
<keyword evidence="6 14" id="KW-0812">Transmembrane</keyword>
<proteinExistence type="inferred from homology"/>
<feature type="transmembrane region" description="Helical" evidence="15">
    <location>
        <begin position="42"/>
        <end position="60"/>
    </location>
</feature>
<dbReference type="GO" id="GO:0006457">
    <property type="term" value="P:protein folding"/>
    <property type="evidence" value="ECO:0007669"/>
    <property type="project" value="InterPro"/>
</dbReference>
<dbReference type="InterPro" id="IPR003752">
    <property type="entry name" value="DiS_bond_form_DsbB/BdbC"/>
</dbReference>
<keyword evidence="4 14" id="KW-1003">Cell membrane</keyword>
<evidence type="ECO:0000256" key="1">
    <source>
        <dbReference type="ARBA" id="ARBA00004429"/>
    </source>
</evidence>
<evidence type="ECO:0000256" key="10">
    <source>
        <dbReference type="ARBA" id="ARBA00023136"/>
    </source>
</evidence>
<comment type="subcellular location">
    <subcellularLocation>
        <location evidence="1">Cell inner membrane</location>
        <topology evidence="1">Multi-pass membrane protein</topology>
    </subcellularLocation>
    <subcellularLocation>
        <location evidence="14">Cell membrane</location>
        <topology evidence="14">Multi-pass membrane protein</topology>
    </subcellularLocation>
</comment>
<feature type="topological domain" description="Cytoplasmic" evidence="14">
    <location>
        <begin position="1"/>
        <end position="11"/>
    </location>
</feature>
<evidence type="ECO:0000256" key="5">
    <source>
        <dbReference type="ARBA" id="ARBA00022519"/>
    </source>
</evidence>
<evidence type="ECO:0000256" key="6">
    <source>
        <dbReference type="ARBA" id="ARBA00022692"/>
    </source>
</evidence>
<keyword evidence="17" id="KW-1185">Reference proteome</keyword>
<evidence type="ECO:0000313" key="16">
    <source>
        <dbReference type="EMBL" id="TIC83134.1"/>
    </source>
</evidence>
<feature type="transmembrane region" description="Helical" evidence="15">
    <location>
        <begin position="142"/>
        <end position="162"/>
    </location>
</feature>
<feature type="transmembrane region" description="Helical" evidence="15">
    <location>
        <begin position="72"/>
        <end position="91"/>
    </location>
</feature>
<keyword evidence="3 14" id="KW-0813">Transport</keyword>
<gene>
    <name evidence="14" type="primary">dsbB</name>
    <name evidence="16" type="ORF">E5K04_08555</name>
</gene>
<reference evidence="16 17" key="1">
    <citation type="submission" date="2019-04" db="EMBL/GenBank/DDBJ databases">
        <title>Crenobacter sp. nov.</title>
        <authorList>
            <person name="Shi S."/>
        </authorList>
    </citation>
    <scope>NUCLEOTIDE SEQUENCE [LARGE SCALE GENOMIC DNA]</scope>
    <source>
        <strain evidence="16 17">GY 70310</strain>
    </source>
</reference>
<dbReference type="InterPro" id="IPR023380">
    <property type="entry name" value="DsbB-like_sf"/>
</dbReference>